<keyword evidence="2" id="KW-0812">Transmembrane</keyword>
<feature type="region of interest" description="Disordered" evidence="1">
    <location>
        <begin position="152"/>
        <end position="177"/>
    </location>
</feature>
<accession>A0AAU8T2M4</accession>
<keyword evidence="2" id="KW-1133">Transmembrane helix</keyword>
<gene>
    <name evidence="3" type="ORF">OI25_595</name>
</gene>
<evidence type="ECO:0000313" key="4">
    <source>
        <dbReference type="Proteomes" id="UP000032614"/>
    </source>
</evidence>
<organism evidence="3 4">
    <name type="scientific">Paraburkholderia fungorum</name>
    <dbReference type="NCBI Taxonomy" id="134537"/>
    <lineage>
        <taxon>Bacteria</taxon>
        <taxon>Pseudomonadati</taxon>
        <taxon>Pseudomonadota</taxon>
        <taxon>Betaproteobacteria</taxon>
        <taxon>Burkholderiales</taxon>
        <taxon>Burkholderiaceae</taxon>
        <taxon>Paraburkholderia</taxon>
    </lineage>
</organism>
<name>A0AAU8T2M4_9BURK</name>
<dbReference type="RefSeq" id="WP_046566309.1">
    <property type="nucleotide sequence ID" value="NZ_CP010026.1"/>
</dbReference>
<feature type="compositionally biased region" description="Basic and acidic residues" evidence="1">
    <location>
        <begin position="152"/>
        <end position="161"/>
    </location>
</feature>
<dbReference type="Proteomes" id="UP000032614">
    <property type="component" value="Chromosome 1"/>
</dbReference>
<dbReference type="EMBL" id="CP010026">
    <property type="protein sequence ID" value="AJZ58074.1"/>
    <property type="molecule type" value="Genomic_DNA"/>
</dbReference>
<evidence type="ECO:0000313" key="3">
    <source>
        <dbReference type="EMBL" id="AJZ58074.1"/>
    </source>
</evidence>
<evidence type="ECO:0000256" key="2">
    <source>
        <dbReference type="SAM" id="Phobius"/>
    </source>
</evidence>
<reference evidence="3 4" key="1">
    <citation type="journal article" date="2015" name="Genome Announc.">
        <title>Complete genome sequences for 59 burkholderia isolates, both pathogenic and near neighbor.</title>
        <authorList>
            <person name="Johnson S.L."/>
            <person name="Bishop-Lilly K.A."/>
            <person name="Ladner J.T."/>
            <person name="Daligault H.E."/>
            <person name="Davenport K.W."/>
            <person name="Jaissle J."/>
            <person name="Frey K.G."/>
            <person name="Koroleva G.I."/>
            <person name="Bruce D.C."/>
            <person name="Coyne S.R."/>
            <person name="Broomall S.M."/>
            <person name="Li P.E."/>
            <person name="Teshima H."/>
            <person name="Gibbons H.S."/>
            <person name="Palacios G.F."/>
            <person name="Rosenzweig C.N."/>
            <person name="Redden C.L."/>
            <person name="Xu Y."/>
            <person name="Minogue T.D."/>
            <person name="Chain P.S."/>
        </authorList>
    </citation>
    <scope>NUCLEOTIDE SEQUENCE [LARGE SCALE GENOMIC DNA]</scope>
    <source>
        <strain evidence="3 4">ATCC BAA-463</strain>
    </source>
</reference>
<proteinExistence type="predicted"/>
<dbReference type="KEGG" id="bfn:OI25_595"/>
<sequence>MKKATEIADFALKILSCLAIIGAGVWALWVFWLGGSTDWQDNITLETQVLPYHDDLRLLVVHAKSKNPRSATFELNDSKKDSYELRVRKLSADAKVGTVFHGDDGDLIAKIDLLKLAGGNYEFLPSAEMEDVQTIVLQAGSTVSVTAEMKIHTGTRDKNGEPDIDENSTSAIVHIEP</sequence>
<feature type="transmembrane region" description="Helical" evidence="2">
    <location>
        <begin position="12"/>
        <end position="32"/>
    </location>
</feature>
<dbReference type="AlphaFoldDB" id="A0AAU8T2M4"/>
<dbReference type="GeneID" id="66514613"/>
<keyword evidence="2" id="KW-0472">Membrane</keyword>
<protein>
    <submittedName>
        <fullName evidence="3">Uncharacterized protein</fullName>
    </submittedName>
</protein>
<evidence type="ECO:0000256" key="1">
    <source>
        <dbReference type="SAM" id="MobiDB-lite"/>
    </source>
</evidence>